<name>A0A0A8ZCQ9_ARUDO</name>
<organism evidence="1">
    <name type="scientific">Arundo donax</name>
    <name type="common">Giant reed</name>
    <name type="synonym">Donax arundinaceus</name>
    <dbReference type="NCBI Taxonomy" id="35708"/>
    <lineage>
        <taxon>Eukaryota</taxon>
        <taxon>Viridiplantae</taxon>
        <taxon>Streptophyta</taxon>
        <taxon>Embryophyta</taxon>
        <taxon>Tracheophyta</taxon>
        <taxon>Spermatophyta</taxon>
        <taxon>Magnoliopsida</taxon>
        <taxon>Liliopsida</taxon>
        <taxon>Poales</taxon>
        <taxon>Poaceae</taxon>
        <taxon>PACMAD clade</taxon>
        <taxon>Arundinoideae</taxon>
        <taxon>Arundineae</taxon>
        <taxon>Arundo</taxon>
    </lineage>
</organism>
<protein>
    <submittedName>
        <fullName evidence="1">Uncharacterized protein</fullName>
    </submittedName>
</protein>
<accession>A0A0A8ZCQ9</accession>
<sequence>MCTQKIYKKSFSTVCYPYTEGVPRVQIVASSTRSLSETLQITFLLSFL</sequence>
<proteinExistence type="predicted"/>
<reference evidence="1" key="2">
    <citation type="journal article" date="2015" name="Data Brief">
        <title>Shoot transcriptome of the giant reed, Arundo donax.</title>
        <authorList>
            <person name="Barrero R.A."/>
            <person name="Guerrero F.D."/>
            <person name="Moolhuijzen P."/>
            <person name="Goolsby J.A."/>
            <person name="Tidwell J."/>
            <person name="Bellgard S.E."/>
            <person name="Bellgard M.I."/>
        </authorList>
    </citation>
    <scope>NUCLEOTIDE SEQUENCE</scope>
    <source>
        <tissue evidence="1">Shoot tissue taken approximately 20 cm above the soil surface</tissue>
    </source>
</reference>
<dbReference type="AlphaFoldDB" id="A0A0A8ZCQ9"/>
<dbReference type="EMBL" id="GBRH01260711">
    <property type="protein sequence ID" value="JAD37184.1"/>
    <property type="molecule type" value="Transcribed_RNA"/>
</dbReference>
<reference evidence="1" key="1">
    <citation type="submission" date="2014-09" db="EMBL/GenBank/DDBJ databases">
        <authorList>
            <person name="Magalhaes I.L.F."/>
            <person name="Oliveira U."/>
            <person name="Santos F.R."/>
            <person name="Vidigal T.H.D.A."/>
            <person name="Brescovit A.D."/>
            <person name="Santos A.J."/>
        </authorList>
    </citation>
    <scope>NUCLEOTIDE SEQUENCE</scope>
    <source>
        <tissue evidence="1">Shoot tissue taken approximately 20 cm above the soil surface</tissue>
    </source>
</reference>
<evidence type="ECO:0000313" key="1">
    <source>
        <dbReference type="EMBL" id="JAD37184.1"/>
    </source>
</evidence>